<evidence type="ECO:0000313" key="2">
    <source>
        <dbReference type="EMBL" id="GAA2472410.1"/>
    </source>
</evidence>
<dbReference type="EMBL" id="BAAATL010000005">
    <property type="protein sequence ID" value="GAA2472410.1"/>
    <property type="molecule type" value="Genomic_DNA"/>
</dbReference>
<dbReference type="Proteomes" id="UP001501721">
    <property type="component" value="Unassembled WGS sequence"/>
</dbReference>
<comment type="caution">
    <text evidence="2">The sequence shown here is derived from an EMBL/GenBank/DDBJ whole genome shotgun (WGS) entry which is preliminary data.</text>
</comment>
<accession>A0ABP5Y5Q8</accession>
<evidence type="ECO:0000313" key="3">
    <source>
        <dbReference type="Proteomes" id="UP001501721"/>
    </source>
</evidence>
<sequence>MGLLGLPDLPVDAPLAQDAEHGGKDQEDEDPEGRGHSDQALDLVSGHATTVLPDTADREWQDCRAPSNYCQP</sequence>
<keyword evidence="3" id="KW-1185">Reference proteome</keyword>
<name>A0ABP5Y5Q8_9ACTN</name>
<gene>
    <name evidence="2" type="ORF">GCM10010422_13840</name>
</gene>
<organism evidence="2 3">
    <name type="scientific">Streptomyces graminearus</name>
    <dbReference type="NCBI Taxonomy" id="284030"/>
    <lineage>
        <taxon>Bacteria</taxon>
        <taxon>Bacillati</taxon>
        <taxon>Actinomycetota</taxon>
        <taxon>Actinomycetes</taxon>
        <taxon>Kitasatosporales</taxon>
        <taxon>Streptomycetaceae</taxon>
        <taxon>Streptomyces</taxon>
    </lineage>
</organism>
<evidence type="ECO:0000256" key="1">
    <source>
        <dbReference type="SAM" id="MobiDB-lite"/>
    </source>
</evidence>
<protein>
    <submittedName>
        <fullName evidence="2">Uncharacterized protein</fullName>
    </submittedName>
</protein>
<feature type="region of interest" description="Disordered" evidence="1">
    <location>
        <begin position="1"/>
        <end position="59"/>
    </location>
</feature>
<reference evidence="3" key="1">
    <citation type="journal article" date="2019" name="Int. J. Syst. Evol. Microbiol.">
        <title>The Global Catalogue of Microorganisms (GCM) 10K type strain sequencing project: providing services to taxonomists for standard genome sequencing and annotation.</title>
        <authorList>
            <consortium name="The Broad Institute Genomics Platform"/>
            <consortium name="The Broad Institute Genome Sequencing Center for Infectious Disease"/>
            <person name="Wu L."/>
            <person name="Ma J."/>
        </authorList>
    </citation>
    <scope>NUCLEOTIDE SEQUENCE [LARGE SCALE GENOMIC DNA]</scope>
    <source>
        <strain evidence="3">JCM 6923</strain>
    </source>
</reference>
<proteinExistence type="predicted"/>